<proteinExistence type="predicted"/>
<protein>
    <submittedName>
        <fullName evidence="1">Uncharacterized protein</fullName>
    </submittedName>
</protein>
<dbReference type="EMBL" id="JAAIKB010000030">
    <property type="protein sequence ID" value="NGM24303.1"/>
    <property type="molecule type" value="Genomic_DNA"/>
</dbReference>
<gene>
    <name evidence="1" type="ORF">G3576_30215</name>
</gene>
<sequence>MSEADSSTREAFSVPADHRLVQTGYKQSGHLGQYEKWTYDQYDAAGQLVARYEEWDEVSVGAGWAQRGWRKLSPQGAVLKEHVARDTK</sequence>
<organism evidence="1 2">
    <name type="scientific">Falsiroseomonas algicola</name>
    <dbReference type="NCBI Taxonomy" id="2716930"/>
    <lineage>
        <taxon>Bacteria</taxon>
        <taxon>Pseudomonadati</taxon>
        <taxon>Pseudomonadota</taxon>
        <taxon>Alphaproteobacteria</taxon>
        <taxon>Acetobacterales</taxon>
        <taxon>Roseomonadaceae</taxon>
        <taxon>Falsiroseomonas</taxon>
    </lineage>
</organism>
<evidence type="ECO:0000313" key="1">
    <source>
        <dbReference type="EMBL" id="NGM24303.1"/>
    </source>
</evidence>
<dbReference type="AlphaFoldDB" id="A0A6M1LWM2"/>
<accession>A0A6M1LWM2</accession>
<keyword evidence="2" id="KW-1185">Reference proteome</keyword>
<dbReference type="Proteomes" id="UP000475385">
    <property type="component" value="Unassembled WGS sequence"/>
</dbReference>
<reference evidence="1 2" key="2">
    <citation type="submission" date="2020-03" db="EMBL/GenBank/DDBJ databases">
        <title>Roseomonas stagni sp. nov., isolated from pond water in Japan.</title>
        <authorList>
            <person name="Furuhata K."/>
            <person name="Miyamoto H."/>
            <person name="Goto K."/>
        </authorList>
    </citation>
    <scope>NUCLEOTIDE SEQUENCE [LARGE SCALE GENOMIC DNA]</scope>
    <source>
        <strain evidence="1 2">PeD5</strain>
    </source>
</reference>
<name>A0A6M1LWM2_9PROT</name>
<dbReference type="RefSeq" id="WP_164698214.1">
    <property type="nucleotide sequence ID" value="NZ_JAAIKB010000030.1"/>
</dbReference>
<reference evidence="1 2" key="1">
    <citation type="submission" date="2020-02" db="EMBL/GenBank/DDBJ databases">
        <authorList>
            <person name="Kim H.M."/>
            <person name="Jeon C.O."/>
        </authorList>
    </citation>
    <scope>NUCLEOTIDE SEQUENCE [LARGE SCALE GENOMIC DNA]</scope>
    <source>
        <strain evidence="1 2">PeD5</strain>
    </source>
</reference>
<comment type="caution">
    <text evidence="1">The sequence shown here is derived from an EMBL/GenBank/DDBJ whole genome shotgun (WGS) entry which is preliminary data.</text>
</comment>
<evidence type="ECO:0000313" key="2">
    <source>
        <dbReference type="Proteomes" id="UP000475385"/>
    </source>
</evidence>